<reference evidence="2" key="1">
    <citation type="submission" date="2017-02" db="UniProtKB">
        <authorList>
            <consortium name="WormBaseParasite"/>
        </authorList>
    </citation>
    <scope>IDENTIFICATION</scope>
</reference>
<keyword evidence="1" id="KW-1185">Reference proteome</keyword>
<accession>A0A0N5ADA6</accession>
<evidence type="ECO:0000313" key="2">
    <source>
        <dbReference type="WBParaSite" id="SMUV_0000214901-mRNA-1"/>
    </source>
</evidence>
<name>A0A0N5ADA6_9BILA</name>
<dbReference type="Proteomes" id="UP000046393">
    <property type="component" value="Unplaced"/>
</dbReference>
<protein>
    <submittedName>
        <fullName evidence="2">Balbiani ring protein 3-like</fullName>
    </submittedName>
</protein>
<organism evidence="1 2">
    <name type="scientific">Syphacia muris</name>
    <dbReference type="NCBI Taxonomy" id="451379"/>
    <lineage>
        <taxon>Eukaryota</taxon>
        <taxon>Metazoa</taxon>
        <taxon>Ecdysozoa</taxon>
        <taxon>Nematoda</taxon>
        <taxon>Chromadorea</taxon>
        <taxon>Rhabditida</taxon>
        <taxon>Spirurina</taxon>
        <taxon>Oxyuridomorpha</taxon>
        <taxon>Oxyuroidea</taxon>
        <taxon>Oxyuridae</taxon>
        <taxon>Syphacia</taxon>
    </lineage>
</organism>
<dbReference type="AlphaFoldDB" id="A0A0N5ADA6"/>
<proteinExistence type="predicted"/>
<dbReference type="PANTHER" id="PTHR31895">
    <property type="entry name" value="PROTEIN CBG03177-RELATED"/>
    <property type="match status" value="1"/>
</dbReference>
<dbReference type="WBParaSite" id="SMUV_0000214901-mRNA-1">
    <property type="protein sequence ID" value="SMUV_0000214901-mRNA-1"/>
    <property type="gene ID" value="SMUV_0000214901"/>
</dbReference>
<sequence length="487" mass="54521">MCNCKPDLINCKCVFQNKDSRKCTCSRKLAESQQSQQRRYCRCADSNDALWNYCKNSCQERCYESCLNSDAGLKCLEQCGILCFDACLEVTQKQNAQSIQLVVQNRSQCKSGCTKSCFLSCKNQEPGNRPICERACQDTCQKTCNSVAPDESAVIDYDMCRSSCLRSCRNSCLSQPGQNLLVDECGAECKRTCDQVCSIKQNRQIIAMMMASRPPPEIFLPDQLSRNTVTARTNALNIPNTDTKREDFNNCLKHCLKLRTGMRYSLISSGNFPVVCYETCSEMKPLTEDLKLSGCRASCPTSCNEYCEKRQIQEQDNCKTECNKACALACEAEIINVLLQKIKKLKENVERIQQDAVPVKTSSAPLSSHPIPKAEVKNKKSKLRTKINIFPHNRTAILQCQIRCARYCVENFGGDQCISDCQQSCLEAEIAKAGENHLVTTINIGEVQKDNRKPQILPCKLGAKPTGENCNCVDGYTQCGVNQCCRK</sequence>
<evidence type="ECO:0000313" key="1">
    <source>
        <dbReference type="Proteomes" id="UP000046393"/>
    </source>
</evidence>